<evidence type="ECO:0000259" key="2">
    <source>
        <dbReference type="Pfam" id="PF12728"/>
    </source>
</evidence>
<gene>
    <name evidence="3" type="ORF">SAMN05216266_12870</name>
</gene>
<reference evidence="4" key="1">
    <citation type="submission" date="2016-10" db="EMBL/GenBank/DDBJ databases">
        <authorList>
            <person name="Varghese N."/>
            <person name="Submissions S."/>
        </authorList>
    </citation>
    <scope>NUCLEOTIDE SEQUENCE [LARGE SCALE GENOMIC DNA]</scope>
    <source>
        <strain evidence="4">CGMCC 4.3568</strain>
    </source>
</reference>
<evidence type="ECO:0000313" key="3">
    <source>
        <dbReference type="EMBL" id="SFB61690.1"/>
    </source>
</evidence>
<dbReference type="Pfam" id="PF12728">
    <property type="entry name" value="HTH_17"/>
    <property type="match status" value="1"/>
</dbReference>
<dbReference type="EMBL" id="FOKG01000028">
    <property type="protein sequence ID" value="SFB61690.1"/>
    <property type="molecule type" value="Genomic_DNA"/>
</dbReference>
<dbReference type="RefSeq" id="WP_218160467.1">
    <property type="nucleotide sequence ID" value="NZ_FOKG01000028.1"/>
</dbReference>
<accession>A0A1I1CM26</accession>
<feature type="region of interest" description="Disordered" evidence="1">
    <location>
        <begin position="1"/>
        <end position="57"/>
    </location>
</feature>
<evidence type="ECO:0000256" key="1">
    <source>
        <dbReference type="SAM" id="MobiDB-lite"/>
    </source>
</evidence>
<feature type="domain" description="Helix-turn-helix" evidence="2">
    <location>
        <begin position="60"/>
        <end position="107"/>
    </location>
</feature>
<feature type="compositionally biased region" description="Basic residues" evidence="1">
    <location>
        <begin position="116"/>
        <end position="130"/>
    </location>
</feature>
<protein>
    <recommendedName>
        <fullName evidence="2">Helix-turn-helix domain-containing protein</fullName>
    </recommendedName>
</protein>
<dbReference type="Proteomes" id="UP000243799">
    <property type="component" value="Unassembled WGS sequence"/>
</dbReference>
<evidence type="ECO:0000313" key="4">
    <source>
        <dbReference type="Proteomes" id="UP000243799"/>
    </source>
</evidence>
<organism evidence="3 4">
    <name type="scientific">Amycolatopsis marina</name>
    <dbReference type="NCBI Taxonomy" id="490629"/>
    <lineage>
        <taxon>Bacteria</taxon>
        <taxon>Bacillati</taxon>
        <taxon>Actinomycetota</taxon>
        <taxon>Actinomycetes</taxon>
        <taxon>Pseudonocardiales</taxon>
        <taxon>Pseudonocardiaceae</taxon>
        <taxon>Amycolatopsis</taxon>
    </lineage>
</organism>
<sequence>MIDRSGPIPLHNQNSVHGFGDAVPATPGSSSPIPDSDAAVTNPGSAAVDGEARPPCPQLLYTPGEAGELLAVKESWLRRQAGLRAIPCTLLGKHLRFSRADLEEIAAAGHRPGGTRPRRSGRRTHRPHRL</sequence>
<name>A0A1I1CM26_9PSEU</name>
<dbReference type="InterPro" id="IPR041657">
    <property type="entry name" value="HTH_17"/>
</dbReference>
<proteinExistence type="predicted"/>
<feature type="region of interest" description="Disordered" evidence="1">
    <location>
        <begin position="105"/>
        <end position="130"/>
    </location>
</feature>
<dbReference type="AlphaFoldDB" id="A0A1I1CM26"/>
<keyword evidence="4" id="KW-1185">Reference proteome</keyword>